<dbReference type="EMBL" id="JAUSVK010000001">
    <property type="protein sequence ID" value="MDQ0391015.1"/>
    <property type="molecule type" value="Genomic_DNA"/>
</dbReference>
<dbReference type="Pfam" id="PF01425">
    <property type="entry name" value="Amidase"/>
    <property type="match status" value="1"/>
</dbReference>
<organism evidence="5 6">
    <name type="scientific">Labrys monachus</name>
    <dbReference type="NCBI Taxonomy" id="217067"/>
    <lineage>
        <taxon>Bacteria</taxon>
        <taxon>Pseudomonadati</taxon>
        <taxon>Pseudomonadota</taxon>
        <taxon>Alphaproteobacteria</taxon>
        <taxon>Hyphomicrobiales</taxon>
        <taxon>Xanthobacteraceae</taxon>
        <taxon>Labrys</taxon>
    </lineage>
</organism>
<evidence type="ECO:0000313" key="5">
    <source>
        <dbReference type="EMBL" id="MDQ0391015.1"/>
    </source>
</evidence>
<comment type="function">
    <text evidence="1">Hydrolyzes indole-3-acetamide (IAM) into indole-3-acetic acid (IAA).</text>
</comment>
<dbReference type="PROSITE" id="PS00571">
    <property type="entry name" value="AMIDASES"/>
    <property type="match status" value="1"/>
</dbReference>
<dbReference type="InterPro" id="IPR023631">
    <property type="entry name" value="Amidase_dom"/>
</dbReference>
<dbReference type="Gene3D" id="3.90.1300.10">
    <property type="entry name" value="Amidase signature (AS) domain"/>
    <property type="match status" value="1"/>
</dbReference>
<evidence type="ECO:0000259" key="4">
    <source>
        <dbReference type="Pfam" id="PF01425"/>
    </source>
</evidence>
<dbReference type="PANTHER" id="PTHR11895:SF7">
    <property type="entry name" value="GLUTAMYL-TRNA(GLN) AMIDOTRANSFERASE SUBUNIT A, MITOCHONDRIAL"/>
    <property type="match status" value="1"/>
</dbReference>
<proteinExistence type="inferred from homology"/>
<protein>
    <recommendedName>
        <fullName evidence="3">Indoleacetamide hydrolase</fullName>
    </recommendedName>
</protein>
<dbReference type="InterPro" id="IPR036928">
    <property type="entry name" value="AS_sf"/>
</dbReference>
<comment type="similarity">
    <text evidence="2">Belongs to the amidase family.</text>
</comment>
<dbReference type="Proteomes" id="UP001237448">
    <property type="component" value="Unassembled WGS sequence"/>
</dbReference>
<accession>A0ABU0F8R7</accession>
<name>A0ABU0F8R7_9HYPH</name>
<keyword evidence="5" id="KW-0378">Hydrolase</keyword>
<reference evidence="5 6" key="1">
    <citation type="submission" date="2023-07" db="EMBL/GenBank/DDBJ databases">
        <title>Genomic Encyclopedia of Type Strains, Phase IV (KMG-IV): sequencing the most valuable type-strain genomes for metagenomic binning, comparative biology and taxonomic classification.</title>
        <authorList>
            <person name="Goeker M."/>
        </authorList>
    </citation>
    <scope>NUCLEOTIDE SEQUENCE [LARGE SCALE GENOMIC DNA]</scope>
    <source>
        <strain evidence="5 6">DSM 5896</strain>
    </source>
</reference>
<evidence type="ECO:0000256" key="1">
    <source>
        <dbReference type="ARBA" id="ARBA00003871"/>
    </source>
</evidence>
<evidence type="ECO:0000313" key="6">
    <source>
        <dbReference type="Proteomes" id="UP001237448"/>
    </source>
</evidence>
<feature type="domain" description="Amidase" evidence="4">
    <location>
        <begin position="33"/>
        <end position="429"/>
    </location>
</feature>
<evidence type="ECO:0000256" key="2">
    <source>
        <dbReference type="ARBA" id="ARBA00009199"/>
    </source>
</evidence>
<dbReference type="InterPro" id="IPR020556">
    <property type="entry name" value="Amidase_CS"/>
</dbReference>
<dbReference type="PANTHER" id="PTHR11895">
    <property type="entry name" value="TRANSAMIDASE"/>
    <property type="match status" value="1"/>
</dbReference>
<dbReference type="GO" id="GO:0004040">
    <property type="term" value="F:amidase activity"/>
    <property type="evidence" value="ECO:0007669"/>
    <property type="project" value="UniProtKB-EC"/>
</dbReference>
<dbReference type="InterPro" id="IPR000120">
    <property type="entry name" value="Amidase"/>
</dbReference>
<comment type="caution">
    <text evidence="5">The sequence shown here is derived from an EMBL/GenBank/DDBJ whole genome shotgun (WGS) entry which is preliminary data.</text>
</comment>
<dbReference type="SUPFAM" id="SSF75304">
    <property type="entry name" value="Amidase signature (AS) enzymes"/>
    <property type="match status" value="1"/>
</dbReference>
<keyword evidence="6" id="KW-1185">Reference proteome</keyword>
<gene>
    <name evidence="5" type="ORF">J3R73_000807</name>
</gene>
<sequence>MGDITDDLVKVYADSDALAQADLVRRGEVSALELVETAIHLVEQIDPKLNAVVLRTFDLARATAAEPGEGPFAGVPFLLKNLGSMWKGTPLTFGLAYTKDFVCDTDSEMSRRMRAAGLAVIGRSNTPEYGWSITTEPRLYGPTINPWNPSVTAGGSSGGAAAAVAARIVPIAEASDGGGSIRVPASCCGVVGLKPSRGRVTYGPDDADIWFGSIYALCNARTVRDTAAFLDAVAGTVPGDPYNPPRPERSWSALLADRPRKLRIGFTLTAPWGEPFAPDVKAAVLDAARLFESLGHDVEEYAFKLDLEAAWWRYNDIIAVETAGEFDRLAEAVGRPVGEADLAPFNWSMLRHAATLSATHYSASIAAIRKAGQQIALELAPFDVFVTPTLTQTPRPPGYWSMEDGDRERYLARWSDAAFMFTFNISGCPPCRCRWR</sequence>
<dbReference type="RefSeq" id="WP_307422686.1">
    <property type="nucleotide sequence ID" value="NZ_JAUSVK010000001.1"/>
</dbReference>
<evidence type="ECO:0000256" key="3">
    <source>
        <dbReference type="ARBA" id="ARBA00021874"/>
    </source>
</evidence>